<protein>
    <submittedName>
        <fullName evidence="2">Glutamine cyclotransferase</fullName>
    </submittedName>
</protein>
<feature type="chain" id="PRO_5037249725" evidence="1">
    <location>
        <begin position="24"/>
        <end position="257"/>
    </location>
</feature>
<accession>A0A916WS35</accession>
<feature type="signal peptide" evidence="1">
    <location>
        <begin position="1"/>
        <end position="23"/>
    </location>
</feature>
<dbReference type="RefSeq" id="WP_188657911.1">
    <property type="nucleotide sequence ID" value="NZ_BMIH01000002.1"/>
</dbReference>
<proteinExistence type="predicted"/>
<evidence type="ECO:0000313" key="3">
    <source>
        <dbReference type="Proteomes" id="UP000623067"/>
    </source>
</evidence>
<gene>
    <name evidence="2" type="ORF">GCM10011380_12490</name>
</gene>
<dbReference type="InterPro" id="IPR007788">
    <property type="entry name" value="QCT"/>
</dbReference>
<comment type="caution">
    <text evidence="2">The sequence shown here is derived from an EMBL/GenBank/DDBJ whole genome shotgun (WGS) entry which is preliminary data.</text>
</comment>
<dbReference type="GO" id="GO:0016603">
    <property type="term" value="F:glutaminyl-peptide cyclotransferase activity"/>
    <property type="evidence" value="ECO:0007669"/>
    <property type="project" value="InterPro"/>
</dbReference>
<keyword evidence="3" id="KW-1185">Reference proteome</keyword>
<dbReference type="SUPFAM" id="SSF50969">
    <property type="entry name" value="YVTN repeat-like/Quinoprotein amine dehydrogenase"/>
    <property type="match status" value="1"/>
</dbReference>
<dbReference type="EMBL" id="BMIH01000002">
    <property type="protein sequence ID" value="GGB24426.1"/>
    <property type="molecule type" value="Genomic_DNA"/>
</dbReference>
<dbReference type="Pfam" id="PF05096">
    <property type="entry name" value="Glu_cyclase_2"/>
    <property type="match status" value="1"/>
</dbReference>
<dbReference type="InterPro" id="IPR011044">
    <property type="entry name" value="Quino_amine_DH_bsu"/>
</dbReference>
<name>A0A916WS35_9SPHN</name>
<keyword evidence="1" id="KW-0732">Signal</keyword>
<sequence>MSKPLSIASLPLIVLVAPAGAQAPVLPPIAQVEVVARYPHDRTAFTEGLIWHDGALYESVGREGESDVRRVRLANGKVERRATIPATQFGEGLALAGSELVSLTWHGGVAHRWNAKTLKKTGQSHFASEGWGLTGDGRSLIQSDGSANLYFLDPRTLKEKRRITVKLKGQPLDQINELEWVDGAILANVWHQPWIVRIDPASGTVTRLIDLRPIVAEIGARDPEAVANGIAYDAKSRRLFVTGKLWPTLFEIRLKDR</sequence>
<dbReference type="AlphaFoldDB" id="A0A916WS35"/>
<evidence type="ECO:0000256" key="1">
    <source>
        <dbReference type="SAM" id="SignalP"/>
    </source>
</evidence>
<dbReference type="Proteomes" id="UP000623067">
    <property type="component" value="Unassembled WGS sequence"/>
</dbReference>
<evidence type="ECO:0000313" key="2">
    <source>
        <dbReference type="EMBL" id="GGB24426.1"/>
    </source>
</evidence>
<reference evidence="2" key="2">
    <citation type="submission" date="2020-09" db="EMBL/GenBank/DDBJ databases">
        <authorList>
            <person name="Sun Q."/>
            <person name="Zhou Y."/>
        </authorList>
    </citation>
    <scope>NUCLEOTIDE SEQUENCE</scope>
    <source>
        <strain evidence="2">CGMCC 1.15330</strain>
    </source>
</reference>
<dbReference type="PANTHER" id="PTHR31270:SF1">
    <property type="entry name" value="GLUTAMINYL-PEPTIDE CYCLOTRANSFERASE"/>
    <property type="match status" value="1"/>
</dbReference>
<organism evidence="2 3">
    <name type="scientific">Sphingomonas metalli</name>
    <dbReference type="NCBI Taxonomy" id="1779358"/>
    <lineage>
        <taxon>Bacteria</taxon>
        <taxon>Pseudomonadati</taxon>
        <taxon>Pseudomonadota</taxon>
        <taxon>Alphaproteobacteria</taxon>
        <taxon>Sphingomonadales</taxon>
        <taxon>Sphingomonadaceae</taxon>
        <taxon>Sphingomonas</taxon>
    </lineage>
</organism>
<reference evidence="2" key="1">
    <citation type="journal article" date="2014" name="Int. J. Syst. Evol. Microbiol.">
        <title>Complete genome sequence of Corynebacterium casei LMG S-19264T (=DSM 44701T), isolated from a smear-ripened cheese.</title>
        <authorList>
            <consortium name="US DOE Joint Genome Institute (JGI-PGF)"/>
            <person name="Walter F."/>
            <person name="Albersmeier A."/>
            <person name="Kalinowski J."/>
            <person name="Ruckert C."/>
        </authorList>
    </citation>
    <scope>NUCLEOTIDE SEQUENCE</scope>
    <source>
        <strain evidence="2">CGMCC 1.15330</strain>
    </source>
</reference>
<dbReference type="PANTHER" id="PTHR31270">
    <property type="entry name" value="GLUTAMINYL-PEPTIDE CYCLOTRANSFERASE"/>
    <property type="match status" value="1"/>
</dbReference>